<protein>
    <submittedName>
        <fullName evidence="1">Uncharacterized protein</fullName>
    </submittedName>
</protein>
<evidence type="ECO:0000313" key="1">
    <source>
        <dbReference type="EMBL" id="SVD42661.1"/>
    </source>
</evidence>
<reference evidence="1" key="1">
    <citation type="submission" date="2018-05" db="EMBL/GenBank/DDBJ databases">
        <authorList>
            <person name="Lanie J.A."/>
            <person name="Ng W.-L."/>
            <person name="Kazmierczak K.M."/>
            <person name="Andrzejewski T.M."/>
            <person name="Davidsen T.M."/>
            <person name="Wayne K.J."/>
            <person name="Tettelin H."/>
            <person name="Glass J.I."/>
            <person name="Rusch D."/>
            <person name="Podicherti R."/>
            <person name="Tsui H.-C.T."/>
            <person name="Winkler M.E."/>
        </authorList>
    </citation>
    <scope>NUCLEOTIDE SEQUENCE</scope>
</reference>
<gene>
    <name evidence="1" type="ORF">METZ01_LOCUS395515</name>
</gene>
<organism evidence="1">
    <name type="scientific">marine metagenome</name>
    <dbReference type="NCBI Taxonomy" id="408172"/>
    <lineage>
        <taxon>unclassified sequences</taxon>
        <taxon>metagenomes</taxon>
        <taxon>ecological metagenomes</taxon>
    </lineage>
</organism>
<dbReference type="EMBL" id="UINC01149913">
    <property type="protein sequence ID" value="SVD42661.1"/>
    <property type="molecule type" value="Genomic_DNA"/>
</dbReference>
<sequence>MLVLIALLAPGVIPLSGQILSEAEDTSLITPATGSD</sequence>
<feature type="non-terminal residue" evidence="1">
    <location>
        <position position="36"/>
    </location>
</feature>
<accession>A0A382V9T9</accession>
<proteinExistence type="predicted"/>
<name>A0A382V9T9_9ZZZZ</name>
<dbReference type="AlphaFoldDB" id="A0A382V9T9"/>